<name>A0A1Z5YVW8_9PROT</name>
<comment type="caution">
    <text evidence="1">The sequence shown here is derived from an EMBL/GenBank/DDBJ whole genome shotgun (WGS) entry which is preliminary data.</text>
</comment>
<evidence type="ECO:0000313" key="2">
    <source>
        <dbReference type="Proteomes" id="UP000196086"/>
    </source>
</evidence>
<evidence type="ECO:0000313" key="1">
    <source>
        <dbReference type="EMBL" id="OUJ03167.1"/>
    </source>
</evidence>
<sequence>MGKHSAGGSMTQKPTGVYVRLPLPEYLREAFVTAIDCGEEAEQAILAAGTPVTVTELYPIGYINEDAIRGLATGVYQSASLFRDEGKEHYDTVALVRLSDAQAQLAARDAEIARLLEIITAAQTSISRGSPMKAAYALDEALKGGAA</sequence>
<dbReference type="Proteomes" id="UP000196086">
    <property type="component" value="Unassembled WGS sequence"/>
</dbReference>
<protein>
    <submittedName>
        <fullName evidence="1">Uncharacterized protein</fullName>
    </submittedName>
</protein>
<organism evidence="1 2">
    <name type="scientific">Acetobacter cibinongensis</name>
    <dbReference type="NCBI Taxonomy" id="146475"/>
    <lineage>
        <taxon>Bacteria</taxon>
        <taxon>Pseudomonadati</taxon>
        <taxon>Pseudomonadota</taxon>
        <taxon>Alphaproteobacteria</taxon>
        <taxon>Acetobacterales</taxon>
        <taxon>Acetobacteraceae</taxon>
        <taxon>Acetobacter</taxon>
    </lineage>
</organism>
<gene>
    <name evidence="1" type="ORF">HK14_03100</name>
</gene>
<dbReference type="EMBL" id="JOMQ01000016">
    <property type="protein sequence ID" value="OUJ03167.1"/>
    <property type="molecule type" value="Genomic_DNA"/>
</dbReference>
<dbReference type="AlphaFoldDB" id="A0A1Z5YVW8"/>
<reference evidence="1 2" key="1">
    <citation type="submission" date="2014-06" db="EMBL/GenBank/DDBJ databases">
        <authorList>
            <person name="Ju J."/>
            <person name="Zhang J."/>
        </authorList>
    </citation>
    <scope>NUCLEOTIDE SEQUENCE [LARGE SCALE GENOMIC DNA]</scope>
    <source>
        <strain evidence="1 2">DsW_47</strain>
    </source>
</reference>
<accession>A0A1Z5YVW8</accession>
<proteinExistence type="predicted"/>